<evidence type="ECO:0000313" key="2">
    <source>
        <dbReference type="Proteomes" id="UP000185696"/>
    </source>
</evidence>
<keyword evidence="2" id="KW-1185">Reference proteome</keyword>
<organism evidence="1 2">
    <name type="scientific">Actinophytocola xinjiangensis</name>
    <dbReference type="NCBI Taxonomy" id="485602"/>
    <lineage>
        <taxon>Bacteria</taxon>
        <taxon>Bacillati</taxon>
        <taxon>Actinomycetota</taxon>
        <taxon>Actinomycetes</taxon>
        <taxon>Pseudonocardiales</taxon>
        <taxon>Pseudonocardiaceae</taxon>
    </lineage>
</organism>
<accession>A0A7Z0WH63</accession>
<dbReference type="Proteomes" id="UP000185696">
    <property type="component" value="Unassembled WGS sequence"/>
</dbReference>
<comment type="caution">
    <text evidence="1">The sequence shown here is derived from an EMBL/GenBank/DDBJ whole genome shotgun (WGS) entry which is preliminary data.</text>
</comment>
<sequence length="149" mass="16871">MTPRSIRFDDDLLRRLDRYVRDHPGTSMSSMTSVFVDEALRAEEHPGIMFRPGPAGRRAGLVGGPDVWQVIDTLLTVRESAPELDEDALLAETAEMSGLARTQIRVAVRYYAAYSTEIDEWITANRELAAHTEQQWLAEQDLLRGTRVR</sequence>
<dbReference type="AlphaFoldDB" id="A0A7Z0WH63"/>
<name>A0A7Z0WH63_9PSEU</name>
<protein>
    <recommendedName>
        <fullName evidence="3">CopG family transcriptional regulator</fullName>
    </recommendedName>
</protein>
<evidence type="ECO:0008006" key="3">
    <source>
        <dbReference type="Google" id="ProtNLM"/>
    </source>
</evidence>
<evidence type="ECO:0000313" key="1">
    <source>
        <dbReference type="EMBL" id="OLF07167.1"/>
    </source>
</evidence>
<proteinExistence type="predicted"/>
<dbReference type="EMBL" id="MSIF01000017">
    <property type="protein sequence ID" value="OLF07167.1"/>
    <property type="molecule type" value="Genomic_DNA"/>
</dbReference>
<reference evidence="1 2" key="1">
    <citation type="submission" date="2016-12" db="EMBL/GenBank/DDBJ databases">
        <title>The draft genome sequence of Actinophytocola xinjiangensis.</title>
        <authorList>
            <person name="Wang W."/>
            <person name="Yuan L."/>
        </authorList>
    </citation>
    <scope>NUCLEOTIDE SEQUENCE [LARGE SCALE GENOMIC DNA]</scope>
    <source>
        <strain evidence="1 2">CGMCC 4.4663</strain>
    </source>
</reference>
<dbReference type="OrthoDB" id="4552565at2"/>
<gene>
    <name evidence="1" type="ORF">BLA60_28565</name>
</gene>